<evidence type="ECO:0000256" key="1">
    <source>
        <dbReference type="SAM" id="MobiDB-lite"/>
    </source>
</evidence>
<keyword evidence="2" id="KW-0812">Transmembrane</keyword>
<dbReference type="EMBL" id="JAAEDI010000026">
    <property type="protein sequence ID" value="MBR0652213.1"/>
    <property type="molecule type" value="Genomic_DNA"/>
</dbReference>
<keyword evidence="2" id="KW-0472">Membrane</keyword>
<comment type="caution">
    <text evidence="3">The sequence shown here is derived from an EMBL/GenBank/DDBJ whole genome shotgun (WGS) entry which is preliminary data.</text>
</comment>
<evidence type="ECO:0000256" key="2">
    <source>
        <dbReference type="SAM" id="Phobius"/>
    </source>
</evidence>
<keyword evidence="2" id="KW-1133">Transmembrane helix</keyword>
<evidence type="ECO:0008006" key="5">
    <source>
        <dbReference type="Google" id="ProtNLM"/>
    </source>
</evidence>
<dbReference type="Gene3D" id="1.25.40.10">
    <property type="entry name" value="Tetratricopeptide repeat domain"/>
    <property type="match status" value="1"/>
</dbReference>
<protein>
    <recommendedName>
        <fullName evidence="5">Sel1 repeat family protein</fullName>
    </recommendedName>
</protein>
<dbReference type="RefSeq" id="WP_211870932.1">
    <property type="nucleotide sequence ID" value="NZ_JAAEDI010000026.1"/>
</dbReference>
<accession>A0ABS5EMG4</accession>
<evidence type="ECO:0000313" key="4">
    <source>
        <dbReference type="Proteomes" id="UP000698752"/>
    </source>
</evidence>
<name>A0ABS5EMG4_9PROT</name>
<dbReference type="Proteomes" id="UP000698752">
    <property type="component" value="Unassembled WGS sequence"/>
</dbReference>
<dbReference type="InterPro" id="IPR011990">
    <property type="entry name" value="TPR-like_helical_dom_sf"/>
</dbReference>
<feature type="region of interest" description="Disordered" evidence="1">
    <location>
        <begin position="208"/>
        <end position="255"/>
    </location>
</feature>
<dbReference type="SUPFAM" id="SSF81901">
    <property type="entry name" value="HCP-like"/>
    <property type="match status" value="1"/>
</dbReference>
<gene>
    <name evidence="3" type="ORF">GXW78_21335</name>
</gene>
<proteinExistence type="predicted"/>
<feature type="compositionally biased region" description="Pro residues" evidence="1">
    <location>
        <begin position="227"/>
        <end position="244"/>
    </location>
</feature>
<evidence type="ECO:0000313" key="3">
    <source>
        <dbReference type="EMBL" id="MBR0652213.1"/>
    </source>
</evidence>
<sequence>MSAVLAAADPAHPEGGHAIILLQGVTDPPADPRFRILREGWAKGTLGAEGWQVSDAMIAPDRVESSPQGVRLYLGPHIVDWLEAGPVQFRLPGARIEAPLFWPDVPPLHGGSGHTIAVPPPAAARPAPSLAAAPLPSLPIDDPDATIAMAPRQVPPPLSVPQAAPVAPPGRPIWPWLLLVLLLVLAAGGGAYWWFVLRERPVVAPPPPEDPIEIAPEPLPRNLAPITPAPEPPAQPQPELPPVRPGVETGAPPSMDGLTVAEVIERATSPAAIADEAARRYATGRYDDALLLWEAAARAGNAASLARLARLYDPVGFQPGRPFRGPDPRQAARLYRDAAAAGDTTAAEPRARLRQWLEDRVREGDFNAPLTIRDFWP</sequence>
<feature type="transmembrane region" description="Helical" evidence="2">
    <location>
        <begin position="173"/>
        <end position="195"/>
    </location>
</feature>
<keyword evidence="4" id="KW-1185">Reference proteome</keyword>
<organism evidence="3 4">
    <name type="scientific">Neoroseomonas terrae</name>
    <dbReference type="NCBI Taxonomy" id="424799"/>
    <lineage>
        <taxon>Bacteria</taxon>
        <taxon>Pseudomonadati</taxon>
        <taxon>Pseudomonadota</taxon>
        <taxon>Alphaproteobacteria</taxon>
        <taxon>Acetobacterales</taxon>
        <taxon>Acetobacteraceae</taxon>
        <taxon>Neoroseomonas</taxon>
    </lineage>
</organism>
<reference evidence="4" key="1">
    <citation type="journal article" date="2021" name="Syst. Appl. Microbiol.">
        <title>Roseomonas hellenica sp. nov., isolated from roots of wild-growing Alkanna tinctoria.</title>
        <authorList>
            <person name="Rat A."/>
            <person name="Naranjo H.D."/>
            <person name="Lebbe L."/>
            <person name="Cnockaert M."/>
            <person name="Krigas N."/>
            <person name="Grigoriadou K."/>
            <person name="Maloupa E."/>
            <person name="Willems A."/>
        </authorList>
    </citation>
    <scope>NUCLEOTIDE SEQUENCE [LARGE SCALE GENOMIC DNA]</scope>
    <source>
        <strain evidence="4">LMG 31159</strain>
    </source>
</reference>